<dbReference type="AlphaFoldDB" id="A0AAN5CKQ2"/>
<keyword evidence="2" id="KW-0472">Membrane</keyword>
<dbReference type="EMBL" id="BTRK01000004">
    <property type="protein sequence ID" value="GMR46133.1"/>
    <property type="molecule type" value="Genomic_DNA"/>
</dbReference>
<dbReference type="Proteomes" id="UP001328107">
    <property type="component" value="Unassembled WGS sequence"/>
</dbReference>
<keyword evidence="4" id="KW-1185">Reference proteome</keyword>
<dbReference type="InterPro" id="IPR004151">
    <property type="entry name" value="7TM_GPCR_serpentine_rcpt_Sre"/>
</dbReference>
<dbReference type="GO" id="GO:0007606">
    <property type="term" value="P:sensory perception of chemical stimulus"/>
    <property type="evidence" value="ECO:0007669"/>
    <property type="project" value="InterPro"/>
</dbReference>
<feature type="transmembrane region" description="Helical" evidence="2">
    <location>
        <begin position="20"/>
        <end position="43"/>
    </location>
</feature>
<comment type="caution">
    <text evidence="3">The sequence shown here is derived from an EMBL/GenBank/DDBJ whole genome shotgun (WGS) entry which is preliminary data.</text>
</comment>
<dbReference type="GO" id="GO:0016020">
    <property type="term" value="C:membrane"/>
    <property type="evidence" value="ECO:0007669"/>
    <property type="project" value="InterPro"/>
</dbReference>
<dbReference type="InterPro" id="IPR052860">
    <property type="entry name" value="NRL-GPCR1"/>
</dbReference>
<reference evidence="4" key="1">
    <citation type="submission" date="2022-10" db="EMBL/GenBank/DDBJ databases">
        <title>Genome assembly of Pristionchus species.</title>
        <authorList>
            <person name="Yoshida K."/>
            <person name="Sommer R.J."/>
        </authorList>
    </citation>
    <scope>NUCLEOTIDE SEQUENCE [LARGE SCALE GENOMIC DNA]</scope>
    <source>
        <strain evidence="4">RS5460</strain>
    </source>
</reference>
<sequence length="102" mass="12191">YSLARTYQLRENVTMMEMMLFILGSALIISSPAFLFRAAYLFLPPTQQYELIRGIGAAIFDLWITLVCALMTFVFPLFNYRFRKPAFRYLIYRLILNRFNRR</sequence>
<evidence type="ECO:0008006" key="5">
    <source>
        <dbReference type="Google" id="ProtNLM"/>
    </source>
</evidence>
<organism evidence="3 4">
    <name type="scientific">Pristionchus mayeri</name>
    <dbReference type="NCBI Taxonomy" id="1317129"/>
    <lineage>
        <taxon>Eukaryota</taxon>
        <taxon>Metazoa</taxon>
        <taxon>Ecdysozoa</taxon>
        <taxon>Nematoda</taxon>
        <taxon>Chromadorea</taxon>
        <taxon>Rhabditida</taxon>
        <taxon>Rhabditina</taxon>
        <taxon>Diplogasteromorpha</taxon>
        <taxon>Diplogasteroidea</taxon>
        <taxon>Neodiplogasteridae</taxon>
        <taxon>Pristionchus</taxon>
    </lineage>
</organism>
<evidence type="ECO:0000256" key="1">
    <source>
        <dbReference type="ARBA" id="ARBA00006803"/>
    </source>
</evidence>
<gene>
    <name evidence="3" type="ORF">PMAYCL1PPCAC_16328</name>
</gene>
<comment type="similarity">
    <text evidence="1">Belongs to the nematode receptor-like protein sre family.</text>
</comment>
<feature type="transmembrane region" description="Helical" evidence="2">
    <location>
        <begin position="55"/>
        <end position="78"/>
    </location>
</feature>
<name>A0AAN5CKQ2_9BILA</name>
<protein>
    <recommendedName>
        <fullName evidence="5">G protein-coupled receptor</fullName>
    </recommendedName>
</protein>
<dbReference type="PANTHER" id="PTHR47521">
    <property type="entry name" value="SERPENTINE RECEPTOR, CLASS E (EPSILON)-RELATED"/>
    <property type="match status" value="1"/>
</dbReference>
<keyword evidence="2" id="KW-1133">Transmembrane helix</keyword>
<evidence type="ECO:0000313" key="4">
    <source>
        <dbReference type="Proteomes" id="UP001328107"/>
    </source>
</evidence>
<evidence type="ECO:0000256" key="2">
    <source>
        <dbReference type="SAM" id="Phobius"/>
    </source>
</evidence>
<proteinExistence type="inferred from homology"/>
<keyword evidence="2" id="KW-0812">Transmembrane</keyword>
<feature type="non-terminal residue" evidence="3">
    <location>
        <position position="102"/>
    </location>
</feature>
<dbReference type="PANTHER" id="PTHR47521:SF7">
    <property type="entry name" value="SERPENTINE RECEPTOR CLASS EPSILON-6"/>
    <property type="match status" value="1"/>
</dbReference>
<dbReference type="Pfam" id="PF03125">
    <property type="entry name" value="Sre"/>
    <property type="match status" value="1"/>
</dbReference>
<feature type="non-terminal residue" evidence="3">
    <location>
        <position position="1"/>
    </location>
</feature>
<accession>A0AAN5CKQ2</accession>
<evidence type="ECO:0000313" key="3">
    <source>
        <dbReference type="EMBL" id="GMR46133.1"/>
    </source>
</evidence>